<feature type="transmembrane region" description="Helical" evidence="10">
    <location>
        <begin position="6"/>
        <end position="33"/>
    </location>
</feature>
<feature type="non-terminal residue" evidence="11">
    <location>
        <position position="1"/>
    </location>
</feature>
<evidence type="ECO:0000256" key="10">
    <source>
        <dbReference type="SAM" id="Phobius"/>
    </source>
</evidence>
<comment type="caution">
    <text evidence="11">The sequence shown here is derived from an EMBL/GenBank/DDBJ whole genome shotgun (WGS) entry which is preliminary data.</text>
</comment>
<keyword evidence="9" id="KW-0520">NAD</keyword>
<feature type="non-terminal residue" evidence="11">
    <location>
        <position position="234"/>
    </location>
</feature>
<evidence type="ECO:0000256" key="1">
    <source>
        <dbReference type="ARBA" id="ARBA00004141"/>
    </source>
</evidence>
<dbReference type="GO" id="GO:0005743">
    <property type="term" value="C:mitochondrial inner membrane"/>
    <property type="evidence" value="ECO:0007669"/>
    <property type="project" value="UniProtKB-SubCell"/>
</dbReference>
<evidence type="ECO:0000256" key="6">
    <source>
        <dbReference type="ARBA" id="ARBA00022989"/>
    </source>
</evidence>
<protein>
    <recommendedName>
        <fullName evidence="3">NADH-ubiquinone oxidoreductase chain 1</fullName>
    </recommendedName>
    <alternativeName>
        <fullName evidence="8">NADH dehydrogenase subunit 1</fullName>
    </alternativeName>
</protein>
<evidence type="ECO:0000256" key="5">
    <source>
        <dbReference type="ARBA" id="ARBA00022692"/>
    </source>
</evidence>
<dbReference type="EMBL" id="JAANHZ010000562">
    <property type="protein sequence ID" value="KAG5309761.1"/>
    <property type="molecule type" value="Genomic_DNA"/>
</dbReference>
<dbReference type="Proteomes" id="UP000667349">
    <property type="component" value="Unassembled WGS sequence"/>
</dbReference>
<evidence type="ECO:0000256" key="8">
    <source>
        <dbReference type="ARBA" id="ARBA00031024"/>
    </source>
</evidence>
<organism evidence="11 12">
    <name type="scientific">Acromyrmex insinuator</name>
    <dbReference type="NCBI Taxonomy" id="230686"/>
    <lineage>
        <taxon>Eukaryota</taxon>
        <taxon>Metazoa</taxon>
        <taxon>Ecdysozoa</taxon>
        <taxon>Arthropoda</taxon>
        <taxon>Hexapoda</taxon>
        <taxon>Insecta</taxon>
        <taxon>Pterygota</taxon>
        <taxon>Neoptera</taxon>
        <taxon>Endopterygota</taxon>
        <taxon>Hymenoptera</taxon>
        <taxon>Apocrita</taxon>
        <taxon>Aculeata</taxon>
        <taxon>Formicoidea</taxon>
        <taxon>Formicidae</taxon>
        <taxon>Myrmicinae</taxon>
        <taxon>Acromyrmex</taxon>
    </lineage>
</organism>
<dbReference type="PANTHER" id="PTHR11432">
    <property type="entry name" value="NADH DEHYDROGENASE SUBUNIT 1"/>
    <property type="match status" value="1"/>
</dbReference>
<accession>A0A836ECN4</accession>
<evidence type="ECO:0000256" key="7">
    <source>
        <dbReference type="ARBA" id="ARBA00023136"/>
    </source>
</evidence>
<dbReference type="GO" id="GO:0009060">
    <property type="term" value="P:aerobic respiration"/>
    <property type="evidence" value="ECO:0007669"/>
    <property type="project" value="TreeGrafter"/>
</dbReference>
<dbReference type="InterPro" id="IPR036397">
    <property type="entry name" value="RNaseH_sf"/>
</dbReference>
<dbReference type="Pfam" id="PF00146">
    <property type="entry name" value="NADHdh"/>
    <property type="match status" value="1"/>
</dbReference>
<evidence type="ECO:0000313" key="11">
    <source>
        <dbReference type="EMBL" id="KAG5309761.1"/>
    </source>
</evidence>
<evidence type="ECO:0000313" key="12">
    <source>
        <dbReference type="Proteomes" id="UP000667349"/>
    </source>
</evidence>
<dbReference type="PANTHER" id="PTHR11432:SF3">
    <property type="entry name" value="NADH-UBIQUINONE OXIDOREDUCTASE CHAIN 1"/>
    <property type="match status" value="1"/>
</dbReference>
<evidence type="ECO:0000256" key="3">
    <source>
        <dbReference type="ARBA" id="ARBA00021009"/>
    </source>
</evidence>
<gene>
    <name evidence="11" type="primary">Nd1_2</name>
    <name evidence="11" type="ORF">G6Z75_0000937</name>
</gene>
<keyword evidence="7 10" id="KW-0472">Membrane</keyword>
<keyword evidence="12" id="KW-1185">Reference proteome</keyword>
<dbReference type="InterPro" id="IPR001694">
    <property type="entry name" value="NADH_UbQ_OxRdtase_su1/FPO"/>
</dbReference>
<evidence type="ECO:0000256" key="2">
    <source>
        <dbReference type="ARBA" id="ARBA00010535"/>
    </source>
</evidence>
<sequence>FILNYMNYIVLTLVRLIIVEIYVLVRVAFLILLERKILGYIQERKGPKVKLGRLLQPFRDAIKLFRKEVFIVYKSRYYIYYIWVVRGIFQTLSYEVSLIIIFLVLMILKESYSFMDFLNYAFVFDIFIYGMIIFFRYLVVGIFTDLIITGEYYAALLDKLNDEIICSQPSSGGSRERFTSNEEVIAETEAYFEGLDVSYYRKGIEMLENRYTKCIALEGNYVKCIGLEGNYVEE</sequence>
<keyword evidence="4" id="KW-0813">Transport</keyword>
<keyword evidence="6 10" id="KW-1133">Transmembrane helix</keyword>
<dbReference type="GO" id="GO:0003676">
    <property type="term" value="F:nucleic acid binding"/>
    <property type="evidence" value="ECO:0007669"/>
    <property type="project" value="InterPro"/>
</dbReference>
<dbReference type="Gene3D" id="3.30.420.10">
    <property type="entry name" value="Ribonuclease H-like superfamily/Ribonuclease H"/>
    <property type="match status" value="1"/>
</dbReference>
<proteinExistence type="inferred from homology"/>
<keyword evidence="5 9" id="KW-0812">Transmembrane</keyword>
<comment type="similarity">
    <text evidence="2 9">Belongs to the complex I subunit 1 family.</text>
</comment>
<name>A0A836ECN4_9HYME</name>
<reference evidence="11" key="1">
    <citation type="submission" date="2020-02" db="EMBL/GenBank/DDBJ databases">
        <title>Relaxed selection underlies rapid genomic changes in the transitions from sociality to social parasitism in ants.</title>
        <authorList>
            <person name="Bi X."/>
        </authorList>
    </citation>
    <scope>NUCLEOTIDE SEQUENCE</scope>
    <source>
        <strain evidence="11">BGI-DK2013a</strain>
        <tissue evidence="11">Whole body</tissue>
    </source>
</reference>
<evidence type="ECO:0000256" key="4">
    <source>
        <dbReference type="ARBA" id="ARBA00022448"/>
    </source>
</evidence>
<evidence type="ECO:0000256" key="9">
    <source>
        <dbReference type="RuleBase" id="RU000471"/>
    </source>
</evidence>
<dbReference type="AlphaFoldDB" id="A0A836ECN4"/>
<dbReference type="GO" id="GO:0003954">
    <property type="term" value="F:NADH dehydrogenase activity"/>
    <property type="evidence" value="ECO:0007669"/>
    <property type="project" value="TreeGrafter"/>
</dbReference>
<comment type="subcellular location">
    <subcellularLocation>
        <location evidence="1">Membrane</location>
        <topology evidence="1">Multi-pass membrane protein</topology>
    </subcellularLocation>
    <subcellularLocation>
        <location evidence="9">Mitochondrion inner membrane</location>
        <topology evidence="9">Multi-pass membrane protein</topology>
    </subcellularLocation>
</comment>
<feature type="transmembrane region" description="Helical" evidence="10">
    <location>
        <begin position="83"/>
        <end position="108"/>
    </location>
</feature>
<feature type="transmembrane region" description="Helical" evidence="10">
    <location>
        <begin position="120"/>
        <end position="139"/>
    </location>
</feature>